<evidence type="ECO:0000313" key="10">
    <source>
        <dbReference type="WormBase" id="Bm3536"/>
    </source>
</evidence>
<dbReference type="InterPro" id="IPR000089">
    <property type="entry name" value="Biotin_lipoyl"/>
</dbReference>
<dbReference type="InterPro" id="IPR045257">
    <property type="entry name" value="E2/Pdx1"/>
</dbReference>
<dbReference type="AlphaFoldDB" id="A0A0H5SLN9"/>
<dbReference type="PROSITE" id="PS00189">
    <property type="entry name" value="LIPOYL"/>
    <property type="match status" value="1"/>
</dbReference>
<dbReference type="FunFam" id="2.40.50.100:FF:000010">
    <property type="entry name" value="Acetyltransferase component of pyruvate dehydrogenase complex"/>
    <property type="match status" value="1"/>
</dbReference>
<dbReference type="InterPro" id="IPR001078">
    <property type="entry name" value="2-oxoacid_DH_actylTfrase"/>
</dbReference>
<dbReference type="GO" id="GO:0045254">
    <property type="term" value="C:pyruvate dehydrogenase complex"/>
    <property type="evidence" value="ECO:0007669"/>
    <property type="project" value="InterPro"/>
</dbReference>
<dbReference type="WormBase" id="Bm3536">
    <property type="protein sequence ID" value="BM39531"/>
    <property type="gene ID" value="WBGene00223797"/>
    <property type="gene designation" value="Bma-dlat-1"/>
</dbReference>
<evidence type="ECO:0000256" key="3">
    <source>
        <dbReference type="ARBA" id="ARBA00013114"/>
    </source>
</evidence>
<dbReference type="InterPro" id="IPR011053">
    <property type="entry name" value="Single_hybrid_motif"/>
</dbReference>
<gene>
    <name evidence="10" type="primary">bma-dlat-1</name>
    <name evidence="9" type="synonym">Bma-dlat-1</name>
    <name evidence="10" type="ORF">Bm3536</name>
    <name evidence="9" type="ORF">BM_Bm3536</name>
</gene>
<evidence type="ECO:0000256" key="6">
    <source>
        <dbReference type="ARBA" id="ARBA00032943"/>
    </source>
</evidence>
<dbReference type="Gene3D" id="3.30.559.10">
    <property type="entry name" value="Chloramphenicol acetyltransferase-like domain"/>
    <property type="match status" value="1"/>
</dbReference>
<keyword evidence="5" id="KW-0809">Transit peptide</keyword>
<evidence type="ECO:0000256" key="2">
    <source>
        <dbReference type="ARBA" id="ARBA00007317"/>
    </source>
</evidence>
<evidence type="ECO:0000256" key="5">
    <source>
        <dbReference type="ARBA" id="ARBA00022946"/>
    </source>
</evidence>
<keyword evidence="4" id="KW-0450">Lipoyl</keyword>
<feature type="domain" description="Lipoyl-binding" evidence="8">
    <location>
        <begin position="88"/>
        <end position="164"/>
    </location>
</feature>
<dbReference type="PANTHER" id="PTHR23151:SF90">
    <property type="entry name" value="DIHYDROLIPOYLLYSINE-RESIDUE ACETYLTRANSFERASE COMPONENT OF PYRUVATE DEHYDROGENASE COMPLEX, MITOCHONDRIAL-RELATED"/>
    <property type="match status" value="1"/>
</dbReference>
<dbReference type="GO" id="GO:0006086">
    <property type="term" value="P:pyruvate decarboxylation to acetyl-CoA"/>
    <property type="evidence" value="ECO:0007669"/>
    <property type="project" value="InterPro"/>
</dbReference>
<dbReference type="Pfam" id="PF00198">
    <property type="entry name" value="2-oxoacid_dh"/>
    <property type="match status" value="1"/>
</dbReference>
<dbReference type="FunFam" id="3.30.559.10:FF:000003">
    <property type="entry name" value="Acetyltransferase component of pyruvate dehydrogenase complex"/>
    <property type="match status" value="1"/>
</dbReference>
<dbReference type="PROSITE" id="PS50968">
    <property type="entry name" value="BIOTINYL_LIPOYL"/>
    <property type="match status" value="1"/>
</dbReference>
<keyword evidence="7" id="KW-0812">Transmembrane</keyword>
<dbReference type="InterPro" id="IPR023213">
    <property type="entry name" value="CAT-like_dom_sf"/>
</dbReference>
<evidence type="ECO:0000259" key="8">
    <source>
        <dbReference type="PROSITE" id="PS50968"/>
    </source>
</evidence>
<keyword evidence="7" id="KW-1133">Transmembrane helix</keyword>
<dbReference type="InterPro" id="IPR003016">
    <property type="entry name" value="2-oxoA_DH_lipoyl-BS"/>
</dbReference>
<evidence type="ECO:0000256" key="1">
    <source>
        <dbReference type="ARBA" id="ARBA00001938"/>
    </source>
</evidence>
<dbReference type="PANTHER" id="PTHR23151">
    <property type="entry name" value="DIHYDROLIPOAMIDE ACETYL/SUCCINYL-TRANSFERASE-RELATED"/>
    <property type="match status" value="1"/>
</dbReference>
<evidence type="ECO:0000313" key="9">
    <source>
        <dbReference type="EMBL" id="CRZ24667.1"/>
    </source>
</evidence>
<comment type="similarity">
    <text evidence="2">Belongs to the 2-oxoacid dehydrogenase family.</text>
</comment>
<dbReference type="GO" id="GO:0004742">
    <property type="term" value="F:dihydrolipoyllysine-residue acetyltransferase activity"/>
    <property type="evidence" value="ECO:0007669"/>
    <property type="project" value="UniProtKB-EC"/>
</dbReference>
<proteinExistence type="inferred from homology"/>
<sequence>MILQINCSLALTYTDVCMYVCVCVCMCVCVCLASLPRTAVPVTFMRAASTSGLTPLFSVSNYCINRFHQLQNSNKQLYRLYSSGLPEHRLIPMPALSPTMEHGTIVKWHKKEGDEVEEGDLICEIETDKSVMAFEASEEGVLAKILAPDGTKGIKLGKPICVFVDKKEDCSAFANFKVDGVRYETIGTASAVPKANTMTATTGNYGSSIISPSRAMKSEGNRIVAMPYARKLTTVPGINLLEIDDINSNGRHNIAKVSKTATDNIAMNEKSIVSGKKQKEDGKQVLSDNPKYKDIPLTTMRETIAKRLSFSKQNIPHYYLTSEIKMDELLKMRVNLNADLKDQSVKISINDFVIKASALACMDVPEVNSFFLEKEKVIRQNLTVDISVAVKTETGLITPIIHSAHIKSLAQISTEIKQLANKAHNNKLKPNEYMGGTFTVSNLGMFGSIHHFTAIINPPQSCILAVAGSERKVVPDDNENGFKIITTMLVTMSCDHRVVDGAVGAIWLKHFKEYMEKPETMLMESKKKFTLVQCNMHKILLFYQLNQKQFVEYRTEISDDHKPYILSCYLIVFRSFPWQPARSKSLRS</sequence>
<dbReference type="InterPro" id="IPR006257">
    <property type="entry name" value="LAT1"/>
</dbReference>
<reference evidence="9" key="2">
    <citation type="submission" date="2012-12" db="EMBL/GenBank/DDBJ databases">
        <authorList>
            <person name="Gao Y.W."/>
            <person name="Fan S.T."/>
            <person name="Sun H.T."/>
            <person name="Wang Z."/>
            <person name="Gao X.L."/>
            <person name="Li Y.G."/>
            <person name="Wang T.C."/>
            <person name="Zhang K."/>
            <person name="Xu W.W."/>
            <person name="Yu Z.J."/>
            <person name="Xia X.Z."/>
        </authorList>
    </citation>
    <scope>NUCLEOTIDE SEQUENCE</scope>
    <source>
        <strain evidence="9">FR3</strain>
    </source>
</reference>
<organism evidence="9">
    <name type="scientific">Brugia malayi</name>
    <name type="common">Filarial nematode worm</name>
    <dbReference type="NCBI Taxonomy" id="6279"/>
    <lineage>
        <taxon>Eukaryota</taxon>
        <taxon>Metazoa</taxon>
        <taxon>Ecdysozoa</taxon>
        <taxon>Nematoda</taxon>
        <taxon>Chromadorea</taxon>
        <taxon>Rhabditida</taxon>
        <taxon>Spirurina</taxon>
        <taxon>Spiruromorpha</taxon>
        <taxon>Filarioidea</taxon>
        <taxon>Onchocercidae</taxon>
        <taxon>Brugia</taxon>
    </lineage>
</organism>
<comment type="cofactor">
    <cofactor evidence="1">
        <name>(R)-lipoate</name>
        <dbReference type="ChEBI" id="CHEBI:83088"/>
    </cofactor>
</comment>
<accession>A0A0H5SLN9</accession>
<feature type="transmembrane region" description="Helical" evidence="7">
    <location>
        <begin position="12"/>
        <end position="35"/>
    </location>
</feature>
<dbReference type="Gene3D" id="2.40.50.100">
    <property type="match status" value="1"/>
</dbReference>
<dbReference type="Pfam" id="PF00364">
    <property type="entry name" value="Biotin_lipoyl"/>
    <property type="match status" value="1"/>
</dbReference>
<dbReference type="OMA" id="TMEFESF"/>
<dbReference type="SUPFAM" id="SSF51230">
    <property type="entry name" value="Single hybrid motif"/>
    <property type="match status" value="1"/>
</dbReference>
<dbReference type="EMBL" id="LN856977">
    <property type="protein sequence ID" value="CRZ24667.1"/>
    <property type="molecule type" value="Genomic_DNA"/>
</dbReference>
<dbReference type="CDD" id="cd06849">
    <property type="entry name" value="lipoyl_domain"/>
    <property type="match status" value="1"/>
</dbReference>
<dbReference type="SUPFAM" id="SSF52777">
    <property type="entry name" value="CoA-dependent acyltransferases"/>
    <property type="match status" value="1"/>
</dbReference>
<reference evidence="9" key="1">
    <citation type="journal article" date="2007" name="Science">
        <title>Draft genome of the filarial nematode parasite Brugia malayi.</title>
        <authorList>
            <person name="Ghedin E."/>
            <person name="Wang S."/>
            <person name="Spiro D."/>
            <person name="Caler E."/>
            <person name="Zhao Q."/>
            <person name="Crabtree J."/>
            <person name="Allen J.E."/>
            <person name="Delcher A.L."/>
            <person name="Guiliano D.B."/>
            <person name="Miranda-Saavedra D."/>
            <person name="Angiuoli S.V."/>
            <person name="Creasy T."/>
            <person name="Amedeo P."/>
            <person name="Haas B."/>
            <person name="El-Sayed N.M."/>
            <person name="Wortman J.R."/>
            <person name="Feldblyum T."/>
            <person name="Tallon L."/>
            <person name="Schatz M."/>
            <person name="Shumway M."/>
            <person name="Koo H."/>
            <person name="Salzberg S.L."/>
            <person name="Schobel S."/>
            <person name="Pertea M."/>
            <person name="Pop M."/>
            <person name="White O."/>
            <person name="Barton G.J."/>
            <person name="Carlow C.K."/>
            <person name="Crawford M.J."/>
            <person name="Daub J."/>
            <person name="Dimmic M.W."/>
            <person name="Estes C.F."/>
            <person name="Foster J.M."/>
            <person name="Ganatra M."/>
            <person name="Gregory W.F."/>
            <person name="Johnson N.M."/>
            <person name="Jin J."/>
            <person name="Komuniecki R."/>
            <person name="Korf I."/>
            <person name="Kumar S."/>
            <person name="Laney S."/>
            <person name="Li B.W."/>
            <person name="Li W."/>
            <person name="Lindblom T.H."/>
            <person name="Lustigman S."/>
            <person name="Ma D."/>
            <person name="Maina C.V."/>
            <person name="Martin D.M."/>
            <person name="McCarter J.P."/>
            <person name="McReynolds L."/>
            <person name="Mitreva M."/>
            <person name="Nutman T.B."/>
            <person name="Parkinson J."/>
            <person name="Peregrin-Alvarez J.M."/>
            <person name="Poole C."/>
            <person name="Ren Q."/>
            <person name="Saunders L."/>
            <person name="Sluder A.E."/>
            <person name="Smith K."/>
            <person name="Stanke M."/>
            <person name="Unnasch T.R."/>
            <person name="Ware J."/>
            <person name="Wei A.D."/>
            <person name="Weil G."/>
            <person name="Williams D.J."/>
            <person name="Zhang Y."/>
            <person name="Williams S.A."/>
            <person name="Fraser-Liggett C."/>
            <person name="Slatko B."/>
            <person name="Blaxter M.L."/>
            <person name="Scott A.L."/>
        </authorList>
    </citation>
    <scope>NUCLEOTIDE SEQUENCE</scope>
    <source>
        <strain evidence="9">FR3</strain>
    </source>
</reference>
<protein>
    <recommendedName>
        <fullName evidence="3">dihydrolipoyllysine-residue acetyltransferase</fullName>
        <ecNumber evidence="3">2.3.1.12</ecNumber>
    </recommendedName>
    <alternativeName>
        <fullName evidence="6">Pyruvate dehydrogenase complex component E2</fullName>
    </alternativeName>
</protein>
<dbReference type="EC" id="2.3.1.12" evidence="3"/>
<dbReference type="NCBIfam" id="TIGR01349">
    <property type="entry name" value="PDHac_trf_mito"/>
    <property type="match status" value="1"/>
</dbReference>
<evidence type="ECO:0000256" key="7">
    <source>
        <dbReference type="SAM" id="Phobius"/>
    </source>
</evidence>
<keyword evidence="7" id="KW-0472">Membrane</keyword>
<evidence type="ECO:0000256" key="4">
    <source>
        <dbReference type="ARBA" id="ARBA00022823"/>
    </source>
</evidence>
<name>A0A0H5SLN9_BRUMA</name>